<feature type="transmembrane region" description="Helical" evidence="2">
    <location>
        <begin position="45"/>
        <end position="66"/>
    </location>
</feature>
<name>A0ABS5U9M4_9BACT</name>
<feature type="compositionally biased region" description="Low complexity" evidence="1">
    <location>
        <begin position="170"/>
        <end position="185"/>
    </location>
</feature>
<keyword evidence="2" id="KW-1133">Transmembrane helix</keyword>
<evidence type="ECO:0000313" key="4">
    <source>
        <dbReference type="Proteomes" id="UP000784128"/>
    </source>
</evidence>
<evidence type="ECO:0000256" key="2">
    <source>
        <dbReference type="SAM" id="Phobius"/>
    </source>
</evidence>
<protein>
    <recommendedName>
        <fullName evidence="5">General secretion pathway protein B</fullName>
    </recommendedName>
</protein>
<evidence type="ECO:0008006" key="5">
    <source>
        <dbReference type="Google" id="ProtNLM"/>
    </source>
</evidence>
<evidence type="ECO:0000313" key="3">
    <source>
        <dbReference type="EMBL" id="MBT1072338.1"/>
    </source>
</evidence>
<dbReference type="Proteomes" id="UP000784128">
    <property type="component" value="Unassembled WGS sequence"/>
</dbReference>
<dbReference type="EMBL" id="JAHDYS010000009">
    <property type="protein sequence ID" value="MBT1072338.1"/>
    <property type="molecule type" value="Genomic_DNA"/>
</dbReference>
<gene>
    <name evidence="3" type="ORF">KJB30_11115</name>
</gene>
<sequence length="256" mass="27478">MSYILDALKKTEREKARKERHAGRASLSGELFNDDLSHRGTSNNVRILIVVILASLVTFGVTWYLLKEKKGHKVPSLPVASQALPPSSPPISSMLPVPASSPVPLPATPPVTSAPTQAVAPSGPVPPGVQPAQNALPPAATEEMDEGEGRGRRRSRAARNSETVPSSPIQQQNPTQQQNNLTQDNISAPGDIKVSGIAWQDERRARRAVVNGFLLHEGSVVSGARITEIQQDRVRFSQNGKTFDISLVSAGMPLNK</sequence>
<organism evidence="3 4">
    <name type="scientific">Pelotalea chapellei</name>
    <dbReference type="NCBI Taxonomy" id="44671"/>
    <lineage>
        <taxon>Bacteria</taxon>
        <taxon>Pseudomonadati</taxon>
        <taxon>Thermodesulfobacteriota</taxon>
        <taxon>Desulfuromonadia</taxon>
        <taxon>Geobacterales</taxon>
        <taxon>Geobacteraceae</taxon>
        <taxon>Pelotalea</taxon>
    </lineage>
</organism>
<feature type="compositionally biased region" description="Low complexity" evidence="1">
    <location>
        <begin position="110"/>
        <end position="122"/>
    </location>
</feature>
<keyword evidence="2" id="KW-0472">Membrane</keyword>
<accession>A0ABS5U9M4</accession>
<dbReference type="RefSeq" id="WP_214299147.1">
    <property type="nucleotide sequence ID" value="NZ_JAHDYS010000009.1"/>
</dbReference>
<evidence type="ECO:0000256" key="1">
    <source>
        <dbReference type="SAM" id="MobiDB-lite"/>
    </source>
</evidence>
<reference evidence="3 4" key="1">
    <citation type="submission" date="2021-05" db="EMBL/GenBank/DDBJ databases">
        <title>The draft genome of Geobacter chapellei DSM 13688.</title>
        <authorList>
            <person name="Xu Z."/>
            <person name="Masuda Y."/>
            <person name="Itoh H."/>
            <person name="Senoo K."/>
        </authorList>
    </citation>
    <scope>NUCLEOTIDE SEQUENCE [LARGE SCALE GENOMIC DNA]</scope>
    <source>
        <strain evidence="3 4">DSM 13688</strain>
    </source>
</reference>
<comment type="caution">
    <text evidence="3">The sequence shown here is derived from an EMBL/GenBank/DDBJ whole genome shotgun (WGS) entry which is preliminary data.</text>
</comment>
<keyword evidence="2" id="KW-0812">Transmembrane</keyword>
<feature type="region of interest" description="Disordered" evidence="1">
    <location>
        <begin position="106"/>
        <end position="189"/>
    </location>
</feature>
<keyword evidence="4" id="KW-1185">Reference proteome</keyword>
<proteinExistence type="predicted"/>